<dbReference type="OrthoDB" id="329677at2759"/>
<evidence type="ECO:0000313" key="2">
    <source>
        <dbReference type="EMBL" id="CBZ52168.1"/>
    </source>
</evidence>
<evidence type="ECO:0000313" key="3">
    <source>
        <dbReference type="EMBL" id="CEL66134.1"/>
    </source>
</evidence>
<reference evidence="3" key="4">
    <citation type="journal article" date="2015" name="PLoS ONE">
        <title>Comprehensive Evaluation of Toxoplasma gondii VEG and Neospora caninum LIV Genomes with Tachyzoite Stage Transcriptome and Proteome Defines Novel Transcript Features.</title>
        <authorList>
            <person name="Ramaprasad A."/>
            <person name="Mourier T."/>
            <person name="Naeem R."/>
            <person name="Malas T.B."/>
            <person name="Moussa E."/>
            <person name="Panigrahi A."/>
            <person name="Vermont S.J."/>
            <person name="Otto T.D."/>
            <person name="Wastling J."/>
            <person name="Pain A."/>
        </authorList>
    </citation>
    <scope>NUCLEOTIDE SEQUENCE</scope>
    <source>
        <strain evidence="3">Liverpool</strain>
    </source>
</reference>
<keyword evidence="1" id="KW-0472">Membrane</keyword>
<dbReference type="VEuPathDB" id="ToxoDB:NCLIV_019570"/>
<dbReference type="AlphaFoldDB" id="F0VEM4"/>
<keyword evidence="1" id="KW-0812">Transmembrane</keyword>
<evidence type="ECO:0000313" key="4">
    <source>
        <dbReference type="Proteomes" id="UP000007494"/>
    </source>
</evidence>
<dbReference type="OMA" id="TVQFCFQ"/>
<evidence type="ECO:0000256" key="1">
    <source>
        <dbReference type="SAM" id="Phobius"/>
    </source>
</evidence>
<protein>
    <submittedName>
        <fullName evidence="2">SRS domain-containing protein</fullName>
    </submittedName>
</protein>
<reference evidence="2" key="2">
    <citation type="submission" date="2011-03" db="EMBL/GenBank/DDBJ databases">
        <title>Comparative genomics and transcriptomics of Neospora caninum and Toxoplasma gondii.</title>
        <authorList>
            <person name="Reid A.J."/>
            <person name="Sohal A."/>
            <person name="Harris D."/>
            <person name="Quail M."/>
            <person name="Sanders M."/>
            <person name="Berriman M."/>
            <person name="Wastling J.M."/>
            <person name="Pain A."/>
        </authorList>
    </citation>
    <scope>NUCLEOTIDE SEQUENCE</scope>
    <source>
        <strain evidence="2">Liverpool</strain>
    </source>
</reference>
<feature type="transmembrane region" description="Helical" evidence="1">
    <location>
        <begin position="159"/>
        <end position="179"/>
    </location>
</feature>
<dbReference type="Proteomes" id="UP000007494">
    <property type="component" value="Chromosome VIIa"/>
</dbReference>
<dbReference type="EMBL" id="LN714481">
    <property type="protein sequence ID" value="CEL66134.1"/>
    <property type="molecule type" value="Genomic_DNA"/>
</dbReference>
<name>F0VEM4_NEOCL</name>
<gene>
    <name evidence="3" type="ORF">BN1204_019570</name>
    <name evidence="2" type="ORF">NCLIV_019570</name>
</gene>
<reference evidence="2" key="1">
    <citation type="submission" date="2011-02" db="EMBL/GenBank/DDBJ databases">
        <authorList>
            <person name="Aslett M."/>
        </authorList>
    </citation>
    <scope>NUCLEOTIDE SEQUENCE</scope>
    <source>
        <strain evidence="2">Liverpool</strain>
    </source>
</reference>
<dbReference type="eggNOG" id="ENOG502R085">
    <property type="taxonomic scope" value="Eukaryota"/>
</dbReference>
<dbReference type="RefSeq" id="XP_003882200.1">
    <property type="nucleotide sequence ID" value="XM_003882151.1"/>
</dbReference>
<proteinExistence type="predicted"/>
<keyword evidence="4" id="KW-1185">Reference proteome</keyword>
<dbReference type="GeneID" id="13443933"/>
<accession>F0VEM4</accession>
<organism evidence="2 4">
    <name type="scientific">Neospora caninum (strain Liverpool)</name>
    <dbReference type="NCBI Taxonomy" id="572307"/>
    <lineage>
        <taxon>Eukaryota</taxon>
        <taxon>Sar</taxon>
        <taxon>Alveolata</taxon>
        <taxon>Apicomplexa</taxon>
        <taxon>Conoidasida</taxon>
        <taxon>Coccidia</taxon>
        <taxon>Eucoccidiorida</taxon>
        <taxon>Eimeriorina</taxon>
        <taxon>Sarcocystidae</taxon>
        <taxon>Neospora</taxon>
    </lineage>
</organism>
<dbReference type="InParanoid" id="F0VEM4"/>
<sequence>MASSRRELTMLSEICKSIALLILISATWSMRLSSGKSWSHTISKDIRQNETKTGIIEPGETVSVVNTSGRDLLYLPPGDTEVYNVASDVCQTTIPTRLSTLFSTSDNLEWVETGHTRTLVIPSDVVPEKVTVQFCFQVLDPKKNKRLTTIIKVAGAKSLSTALSLFLGLPLLVATVVFMS</sequence>
<reference evidence="4" key="3">
    <citation type="journal article" date="2012" name="PLoS Pathog.">
        <title>Comparative genomics of the apicomplexan parasites Toxoplasma gondii and Neospora caninum: Coccidia differing in host range and transmission strategy.</title>
        <authorList>
            <person name="Reid A.J."/>
            <person name="Vermont S.J."/>
            <person name="Cotton J.A."/>
            <person name="Harris D."/>
            <person name="Hill-Cawthorne G.A."/>
            <person name="Konen-Waisman S."/>
            <person name="Latham S.M."/>
            <person name="Mourier T."/>
            <person name="Norton R."/>
            <person name="Quail M.A."/>
            <person name="Sanders M."/>
            <person name="Shanmugam D."/>
            <person name="Sohal A."/>
            <person name="Wasmuth J.D."/>
            <person name="Brunk B."/>
            <person name="Grigg M.E."/>
            <person name="Howard J.C."/>
            <person name="Parkinson J."/>
            <person name="Roos D.S."/>
            <person name="Trees A.J."/>
            <person name="Berriman M."/>
            <person name="Pain A."/>
            <person name="Wastling J.M."/>
        </authorList>
    </citation>
    <scope>NUCLEOTIDE SEQUENCE [LARGE SCALE GENOMIC DNA]</scope>
    <source>
        <strain evidence="4">Liverpool</strain>
    </source>
</reference>
<keyword evidence="1" id="KW-1133">Transmembrane helix</keyword>
<dbReference type="EMBL" id="FR823388">
    <property type="protein sequence ID" value="CBZ52168.1"/>
    <property type="molecule type" value="Genomic_DNA"/>
</dbReference>